<dbReference type="EMBL" id="NIRT01000017">
    <property type="protein sequence ID" value="PYD66041.1"/>
    <property type="molecule type" value="Genomic_DNA"/>
</dbReference>
<gene>
    <name evidence="1" type="ORF">B0W47_12690</name>
    <name evidence="2" type="ORF">CDI09_10475</name>
</gene>
<dbReference type="KEGG" id="kna:B0W47_12690"/>
<protein>
    <recommendedName>
        <fullName evidence="5">DUF1849 domain-containing protein</fullName>
    </recommendedName>
</protein>
<reference evidence="2 4" key="3">
    <citation type="submission" date="2017-06" db="EMBL/GenBank/DDBJ databases">
        <title>A draft genome sequence of Komagataeibacter nataicola LMG 1536.</title>
        <authorList>
            <person name="Skraban J."/>
            <person name="Cleenwerck I."/>
            <person name="Vandamme P."/>
            <person name="Trcek J."/>
        </authorList>
    </citation>
    <scope>NUCLEOTIDE SEQUENCE [LARGE SCALE GENOMIC DNA]</scope>
    <source>
        <strain evidence="2 4">LMG 1536</strain>
    </source>
</reference>
<dbReference type="AlphaFoldDB" id="A0A9N7CQK0"/>
<sequence length="273" mass="28926">MATTMVAVGVWHGQAHAAPATGMAAHRAVYDLVLSAVGEGDVVTAEGRLTFVLSDMCTAWSTQQQLHVRTVGRGGDEHNSDSDYAVLEDKDGSSLVFSADQTENGQSSPRIAGEAHMGPGGGKVHYTAPIVHDVALPVGTLFPVAHTTSVIAAGQAGRTEIAPPLFDGTVETGALSTYVLLLAREAPPVDTPFAALAPLGAQRVHMAYYNPTTRDMGPIFEQGMRYFSNGVADRLDLDFGQFRLAGTLREFRLLPVPDHCPAAAPFSPQHRPL</sequence>
<dbReference type="InterPro" id="IPR015000">
    <property type="entry name" value="EipB-like"/>
</dbReference>
<keyword evidence="4" id="KW-1185">Reference proteome</keyword>
<reference evidence="3" key="1">
    <citation type="submission" date="2017-02" db="EMBL/GenBank/DDBJ databases">
        <title>zhang.</title>
        <authorList>
            <person name="Zhang H."/>
        </authorList>
    </citation>
    <scope>NUCLEOTIDE SEQUENCE [LARGE SCALE GENOMIC DNA]</scope>
    <source>
        <strain evidence="3">RZS01</strain>
    </source>
</reference>
<evidence type="ECO:0000313" key="4">
    <source>
        <dbReference type="Proteomes" id="UP000247512"/>
    </source>
</evidence>
<evidence type="ECO:0000313" key="2">
    <source>
        <dbReference type="EMBL" id="PYD66041.1"/>
    </source>
</evidence>
<evidence type="ECO:0000313" key="1">
    <source>
        <dbReference type="EMBL" id="AQU89089.1"/>
    </source>
</evidence>
<proteinExistence type="predicted"/>
<dbReference type="Pfam" id="PF08904">
    <property type="entry name" value="EipB_like"/>
    <property type="match status" value="1"/>
</dbReference>
<accession>A0A9N7CQK0</accession>
<reference evidence="1" key="2">
    <citation type="submission" date="2017-02" db="EMBL/GenBank/DDBJ databases">
        <authorList>
            <person name="Zhang H."/>
        </authorList>
    </citation>
    <scope>NUCLEOTIDE SEQUENCE</scope>
    <source>
        <strain evidence="1">RZS01</strain>
    </source>
</reference>
<evidence type="ECO:0000313" key="3">
    <source>
        <dbReference type="Proteomes" id="UP000189683"/>
    </source>
</evidence>
<evidence type="ECO:0008006" key="5">
    <source>
        <dbReference type="Google" id="ProtNLM"/>
    </source>
</evidence>
<name>A0A9N7CQK0_9PROT</name>
<dbReference type="EMBL" id="CP019875">
    <property type="protein sequence ID" value="AQU89089.1"/>
    <property type="molecule type" value="Genomic_DNA"/>
</dbReference>
<dbReference type="Proteomes" id="UP000189683">
    <property type="component" value="Chromosome"/>
</dbReference>
<organism evidence="1 3">
    <name type="scientific">Komagataeibacter nataicola</name>
    <dbReference type="NCBI Taxonomy" id="265960"/>
    <lineage>
        <taxon>Bacteria</taxon>
        <taxon>Pseudomonadati</taxon>
        <taxon>Pseudomonadota</taxon>
        <taxon>Alphaproteobacteria</taxon>
        <taxon>Acetobacterales</taxon>
        <taxon>Acetobacteraceae</taxon>
        <taxon>Komagataeibacter</taxon>
    </lineage>
</organism>
<dbReference type="OrthoDB" id="9815514at2"/>
<dbReference type="Proteomes" id="UP000247512">
    <property type="component" value="Unassembled WGS sequence"/>
</dbReference>